<dbReference type="EMBL" id="RSED01000003">
    <property type="protein sequence ID" value="RRS05536.1"/>
    <property type="molecule type" value="Genomic_DNA"/>
</dbReference>
<dbReference type="InterPro" id="IPR036291">
    <property type="entry name" value="NAD(P)-bd_dom_sf"/>
</dbReference>
<dbReference type="SUPFAM" id="SSF51735">
    <property type="entry name" value="NAD(P)-binding Rossmann-fold domains"/>
    <property type="match status" value="1"/>
</dbReference>
<keyword evidence="4" id="KW-1185">Reference proteome</keyword>
<dbReference type="SMART" id="SM00822">
    <property type="entry name" value="PKS_KR"/>
    <property type="match status" value="1"/>
</dbReference>
<comment type="caution">
    <text evidence="3">The sequence shown here is derived from an EMBL/GenBank/DDBJ whole genome shotgun (WGS) entry which is preliminary data.</text>
</comment>
<protein>
    <submittedName>
        <fullName evidence="3">3-oxoacyl-ACP reductase</fullName>
    </submittedName>
</protein>
<dbReference type="Proteomes" id="UP000269265">
    <property type="component" value="Unassembled WGS sequence"/>
</dbReference>
<dbReference type="PANTHER" id="PTHR42760">
    <property type="entry name" value="SHORT-CHAIN DEHYDROGENASES/REDUCTASES FAMILY MEMBER"/>
    <property type="match status" value="1"/>
</dbReference>
<dbReference type="RefSeq" id="WP_125242104.1">
    <property type="nucleotide sequence ID" value="NZ_RSED01000003.1"/>
</dbReference>
<accession>A0A426VF29</accession>
<dbReference type="AlphaFoldDB" id="A0A426VF29"/>
<proteinExistence type="inferred from homology"/>
<feature type="domain" description="Ketoreductase" evidence="2">
    <location>
        <begin position="231"/>
        <end position="406"/>
    </location>
</feature>
<dbReference type="InterPro" id="IPR002347">
    <property type="entry name" value="SDR_fam"/>
</dbReference>
<comment type="similarity">
    <text evidence="1">Belongs to the short-chain dehydrogenases/reductases (SDR) family.</text>
</comment>
<sequence length="469" mass="48813">MKDGYLDFANSPMGAKLVNALGLPKPLPLERYKPGQPVVQGTVLIGGSADSQILEALATVMKSIGAQTLAHERVPQWIATANKVGLTTGRWGTQGQAGEKVKALVFDATGLSDSTQSDALYWFFHDTARSVLPSGRVVIIGRPPEECSSPRKATVQRSLEGLSRSLGKELKKGATAQLVYVSEGAEANLESTLRFLLSARSTYVSAQVVRVGKPVSDVVAPADWAKPLAGKKVLVTGASRGIGAAIAEVMARDGADVIALDVPQAQEGLNEVAKKLGGKAIALDIGAADAPQKLVDAARADGGWDVIVHNAGITRDKTIANMKEHLWQLVVNVNLSTQERINDALVESGALKAGGRIVCVSSISGLAGNMGQTNYAVSKAGVVGMVQFNAPIYAQKGITINAVAPGFIETAMTAAIPFAIREAGRRMNSMSQGGQPVDVAEAIGWFASPASSGLTGNTIRVCGQSLIGA</sequence>
<dbReference type="FunFam" id="3.40.50.720:FF:000338">
    <property type="entry name" value="3-oxoacyl-ACP reductase FabG"/>
    <property type="match status" value="1"/>
</dbReference>
<dbReference type="PRINTS" id="PR00081">
    <property type="entry name" value="GDHRDH"/>
</dbReference>
<dbReference type="Gene3D" id="3.40.50.720">
    <property type="entry name" value="NAD(P)-binding Rossmann-like Domain"/>
    <property type="match status" value="2"/>
</dbReference>
<evidence type="ECO:0000256" key="1">
    <source>
        <dbReference type="ARBA" id="ARBA00006484"/>
    </source>
</evidence>
<evidence type="ECO:0000313" key="3">
    <source>
        <dbReference type="EMBL" id="RRS05536.1"/>
    </source>
</evidence>
<organism evidence="3 4">
    <name type="scientific">Aquabacterium soli</name>
    <dbReference type="NCBI Taxonomy" id="2493092"/>
    <lineage>
        <taxon>Bacteria</taxon>
        <taxon>Pseudomonadati</taxon>
        <taxon>Pseudomonadota</taxon>
        <taxon>Betaproteobacteria</taxon>
        <taxon>Burkholderiales</taxon>
        <taxon>Aquabacterium</taxon>
    </lineage>
</organism>
<dbReference type="Pfam" id="PF13561">
    <property type="entry name" value="adh_short_C2"/>
    <property type="match status" value="1"/>
</dbReference>
<name>A0A426VF29_9BURK</name>
<dbReference type="GO" id="GO:0016616">
    <property type="term" value="F:oxidoreductase activity, acting on the CH-OH group of donors, NAD or NADP as acceptor"/>
    <property type="evidence" value="ECO:0007669"/>
    <property type="project" value="TreeGrafter"/>
</dbReference>
<dbReference type="NCBIfam" id="NF006110">
    <property type="entry name" value="PRK08261.1"/>
    <property type="match status" value="1"/>
</dbReference>
<dbReference type="InterPro" id="IPR057326">
    <property type="entry name" value="KR_dom"/>
</dbReference>
<gene>
    <name evidence="3" type="ORF">EIP75_04840</name>
</gene>
<dbReference type="PANTHER" id="PTHR42760:SF78">
    <property type="entry name" value="3-OXOACYL-[ACYL-CARRIER-PROTEIN] REDUCTASE [NADH]"/>
    <property type="match status" value="1"/>
</dbReference>
<evidence type="ECO:0000259" key="2">
    <source>
        <dbReference type="SMART" id="SM00822"/>
    </source>
</evidence>
<reference evidence="3 4" key="1">
    <citation type="submission" date="2018-12" db="EMBL/GenBank/DDBJ databases">
        <title>The whole draft genome of Aquabacterium sp. SJQ9.</title>
        <authorList>
            <person name="Sun L."/>
            <person name="Gao X."/>
            <person name="Chen W."/>
            <person name="Huang K."/>
        </authorList>
    </citation>
    <scope>NUCLEOTIDE SEQUENCE [LARGE SCALE GENOMIC DNA]</scope>
    <source>
        <strain evidence="3 4">SJQ9</strain>
    </source>
</reference>
<evidence type="ECO:0000313" key="4">
    <source>
        <dbReference type="Proteomes" id="UP000269265"/>
    </source>
</evidence>
<dbReference type="PRINTS" id="PR00080">
    <property type="entry name" value="SDRFAMILY"/>
</dbReference>
<dbReference type="OrthoDB" id="9802564at2"/>